<dbReference type="EMBL" id="CP113836">
    <property type="protein sequence ID" value="WAL65792.1"/>
    <property type="molecule type" value="Genomic_DNA"/>
</dbReference>
<evidence type="ECO:0000313" key="2">
    <source>
        <dbReference type="EMBL" id="WAL65792.1"/>
    </source>
</evidence>
<reference evidence="2" key="1">
    <citation type="submission" date="2022-11" db="EMBL/GenBank/DDBJ databases">
        <authorList>
            <person name="Mo P."/>
        </authorList>
    </citation>
    <scope>NUCLEOTIDE SEQUENCE</scope>
    <source>
        <strain evidence="2">HUAS 11-8</strain>
    </source>
</reference>
<dbReference type="PANTHER" id="PTHR36113:SF1">
    <property type="entry name" value="GLYOXALASE_BLEOMYCIN RESISTANCE PROTEIN_DIOXYGENASE"/>
    <property type="match status" value="1"/>
</dbReference>
<dbReference type="InterPro" id="IPR029068">
    <property type="entry name" value="Glyas_Bleomycin-R_OHBP_Dase"/>
</dbReference>
<dbReference type="Gene3D" id="3.10.180.10">
    <property type="entry name" value="2,3-Dihydroxybiphenyl 1,2-Dioxygenase, domain 1"/>
    <property type="match status" value="1"/>
</dbReference>
<keyword evidence="3" id="KW-1185">Reference proteome</keyword>
<sequence length="137" mass="15777">MPTLIDVHHLALAVTDVDRSVPWYERVLELKEVARREDPSTGLRKVLLRDRTDTFSVMLVQRPETERVAFDRRHTGLDHLAFKVDSHFELQEWEQRLAEYGVTHRPITASRTLPGSSVLVFHDPDGIQLEVWADPAA</sequence>
<name>A0ABY7B0I0_9PSEU</name>
<feature type="domain" description="VOC" evidence="1">
    <location>
        <begin position="6"/>
        <end position="134"/>
    </location>
</feature>
<gene>
    <name evidence="2" type="ORF">ORV05_33870</name>
</gene>
<accession>A0ABY7B0I0</accession>
<dbReference type="SUPFAM" id="SSF54593">
    <property type="entry name" value="Glyoxalase/Bleomycin resistance protein/Dihydroxybiphenyl dioxygenase"/>
    <property type="match status" value="1"/>
</dbReference>
<dbReference type="PROSITE" id="PS51819">
    <property type="entry name" value="VOC"/>
    <property type="match status" value="1"/>
</dbReference>
<dbReference type="InterPro" id="IPR051332">
    <property type="entry name" value="Fosfomycin_Res_Enzymes"/>
</dbReference>
<protein>
    <submittedName>
        <fullName evidence="2">VOC family protein</fullName>
    </submittedName>
</protein>
<dbReference type="Pfam" id="PF00903">
    <property type="entry name" value="Glyoxalase"/>
    <property type="match status" value="1"/>
</dbReference>
<dbReference type="Proteomes" id="UP001163203">
    <property type="component" value="Chromosome"/>
</dbReference>
<organism evidence="2 3">
    <name type="scientific">Amycolatopsis cynarae</name>
    <dbReference type="NCBI Taxonomy" id="2995223"/>
    <lineage>
        <taxon>Bacteria</taxon>
        <taxon>Bacillati</taxon>
        <taxon>Actinomycetota</taxon>
        <taxon>Actinomycetes</taxon>
        <taxon>Pseudonocardiales</taxon>
        <taxon>Pseudonocardiaceae</taxon>
        <taxon>Amycolatopsis</taxon>
    </lineage>
</organism>
<evidence type="ECO:0000313" key="3">
    <source>
        <dbReference type="Proteomes" id="UP001163203"/>
    </source>
</evidence>
<dbReference type="RefSeq" id="WP_268755936.1">
    <property type="nucleotide sequence ID" value="NZ_CP113836.1"/>
</dbReference>
<proteinExistence type="predicted"/>
<dbReference type="InterPro" id="IPR004360">
    <property type="entry name" value="Glyas_Fos-R_dOase_dom"/>
</dbReference>
<dbReference type="PANTHER" id="PTHR36113">
    <property type="entry name" value="LYASE, PUTATIVE-RELATED-RELATED"/>
    <property type="match status" value="1"/>
</dbReference>
<evidence type="ECO:0000259" key="1">
    <source>
        <dbReference type="PROSITE" id="PS51819"/>
    </source>
</evidence>
<dbReference type="InterPro" id="IPR037523">
    <property type="entry name" value="VOC_core"/>
</dbReference>